<proteinExistence type="predicted"/>
<evidence type="ECO:0000313" key="1">
    <source>
        <dbReference type="EMBL" id="ELR22172.1"/>
    </source>
</evidence>
<reference evidence="1 2" key="1">
    <citation type="journal article" date="2013" name="Genome Biol.">
        <title>Genome of Acanthamoeba castellanii highlights extensive lateral gene transfer and early evolution of tyrosine kinase signaling.</title>
        <authorList>
            <person name="Clarke M."/>
            <person name="Lohan A.J."/>
            <person name="Liu B."/>
            <person name="Lagkouvardos I."/>
            <person name="Roy S."/>
            <person name="Zafar N."/>
            <person name="Bertelli C."/>
            <person name="Schilde C."/>
            <person name="Kianianmomeni A."/>
            <person name="Burglin T.R."/>
            <person name="Frech C."/>
            <person name="Turcotte B."/>
            <person name="Kopec K.O."/>
            <person name="Synnott J.M."/>
            <person name="Choo C."/>
            <person name="Paponov I."/>
            <person name="Finkler A."/>
            <person name="Soon Heng Tan C."/>
            <person name="Hutchins A.P."/>
            <person name="Weinmeier T."/>
            <person name="Rattei T."/>
            <person name="Chu J.S."/>
            <person name="Gimenez G."/>
            <person name="Irimia M."/>
            <person name="Rigden D.J."/>
            <person name="Fitzpatrick D.A."/>
            <person name="Lorenzo-Morales J."/>
            <person name="Bateman A."/>
            <person name="Chiu C.H."/>
            <person name="Tang P."/>
            <person name="Hegemann P."/>
            <person name="Fromm H."/>
            <person name="Raoult D."/>
            <person name="Greub G."/>
            <person name="Miranda-Saavedra D."/>
            <person name="Chen N."/>
            <person name="Nash P."/>
            <person name="Ginger M.L."/>
            <person name="Horn M."/>
            <person name="Schaap P."/>
            <person name="Caler L."/>
            <person name="Loftus B."/>
        </authorList>
    </citation>
    <scope>NUCLEOTIDE SEQUENCE [LARGE SCALE GENOMIC DNA]</scope>
    <source>
        <strain evidence="1 2">Neff</strain>
    </source>
</reference>
<dbReference type="KEGG" id="acan:ACA1_126010"/>
<dbReference type="OMA" id="DGTHTHE"/>
<dbReference type="EMBL" id="KB007887">
    <property type="protein sequence ID" value="ELR22172.1"/>
    <property type="molecule type" value="Genomic_DNA"/>
</dbReference>
<dbReference type="PANTHER" id="PTHR11439">
    <property type="entry name" value="GAG-POL-RELATED RETROTRANSPOSON"/>
    <property type="match status" value="1"/>
</dbReference>
<keyword evidence="2" id="KW-1185">Reference proteome</keyword>
<gene>
    <name evidence="1" type="ORF">ACA1_126010</name>
</gene>
<protein>
    <submittedName>
        <fullName evidence="1">Retroelement pol polyprotein</fullName>
    </submittedName>
</protein>
<dbReference type="GeneID" id="14923096"/>
<evidence type="ECO:0000313" key="2">
    <source>
        <dbReference type="Proteomes" id="UP000011083"/>
    </source>
</evidence>
<dbReference type="PANTHER" id="PTHR11439:SF483">
    <property type="entry name" value="PEPTIDE SYNTHASE GLIP-LIKE, PUTATIVE (AFU_ORTHOLOGUE AFUA_3G12920)-RELATED"/>
    <property type="match status" value="1"/>
</dbReference>
<sequence>MKDLSAATSILSMKINYNHVDGLMQLHQHGHINKLLQTFNMSNCNPATTPMEVGLTLNNSETLSDKIPYCQIIGKLLYIAIVLRPDIAYTVSYLSCFMVSFNNTHWTTAKHILHYLKGT</sequence>
<dbReference type="STRING" id="1257118.L8HAB4"/>
<organism evidence="1 2">
    <name type="scientific">Acanthamoeba castellanii (strain ATCC 30010 / Neff)</name>
    <dbReference type="NCBI Taxonomy" id="1257118"/>
    <lineage>
        <taxon>Eukaryota</taxon>
        <taxon>Amoebozoa</taxon>
        <taxon>Discosea</taxon>
        <taxon>Longamoebia</taxon>
        <taxon>Centramoebida</taxon>
        <taxon>Acanthamoebidae</taxon>
        <taxon>Acanthamoeba</taxon>
    </lineage>
</organism>
<dbReference type="RefSeq" id="XP_004348686.1">
    <property type="nucleotide sequence ID" value="XM_004348636.1"/>
</dbReference>
<dbReference type="Proteomes" id="UP000011083">
    <property type="component" value="Unassembled WGS sequence"/>
</dbReference>
<dbReference type="OrthoDB" id="430476at2759"/>
<name>L8HAB4_ACACF</name>
<dbReference type="VEuPathDB" id="AmoebaDB:ACA1_126010"/>
<dbReference type="AlphaFoldDB" id="L8HAB4"/>
<accession>L8HAB4</accession>